<dbReference type="GO" id="GO:0005524">
    <property type="term" value="F:ATP binding"/>
    <property type="evidence" value="ECO:0007669"/>
    <property type="project" value="InterPro"/>
</dbReference>
<dbReference type="STRING" id="658196.A0A397SI10"/>
<dbReference type="Gene3D" id="3.40.50.300">
    <property type="entry name" value="P-loop containing nucleotide triphosphate hydrolases"/>
    <property type="match status" value="1"/>
</dbReference>
<reference evidence="2 3" key="1">
    <citation type="submission" date="2018-06" db="EMBL/GenBank/DDBJ databases">
        <title>Comparative genomics reveals the genomic features of Rhizophagus irregularis, R. cerebriforme, R. diaphanum and Gigaspora rosea, and their symbiotic lifestyle signature.</title>
        <authorList>
            <person name="Morin E."/>
            <person name="San Clemente H."/>
            <person name="Chen E.C.H."/>
            <person name="De La Providencia I."/>
            <person name="Hainaut M."/>
            <person name="Kuo A."/>
            <person name="Kohler A."/>
            <person name="Murat C."/>
            <person name="Tang N."/>
            <person name="Roy S."/>
            <person name="Loubradou J."/>
            <person name="Henrissat B."/>
            <person name="Grigoriev I.V."/>
            <person name="Corradi N."/>
            <person name="Roux C."/>
            <person name="Martin F.M."/>
        </authorList>
    </citation>
    <scope>NUCLEOTIDE SEQUENCE [LARGE SCALE GENOMIC DNA]</scope>
    <source>
        <strain evidence="2 3">DAOM 227022</strain>
    </source>
</reference>
<dbReference type="Pfam" id="PF01637">
    <property type="entry name" value="ATPase_2"/>
    <property type="match status" value="1"/>
</dbReference>
<dbReference type="InterPro" id="IPR011579">
    <property type="entry name" value="ATPase_dom"/>
</dbReference>
<dbReference type="SUPFAM" id="SSF52540">
    <property type="entry name" value="P-loop containing nucleoside triphosphate hydrolases"/>
    <property type="match status" value="1"/>
</dbReference>
<feature type="domain" description="ATPase" evidence="1">
    <location>
        <begin position="38"/>
        <end position="284"/>
    </location>
</feature>
<proteinExistence type="predicted"/>
<dbReference type="PANTHER" id="PTHR37096">
    <property type="entry name" value="YALI0E33429P"/>
    <property type="match status" value="1"/>
</dbReference>
<evidence type="ECO:0000259" key="1">
    <source>
        <dbReference type="Pfam" id="PF01637"/>
    </source>
</evidence>
<accession>A0A397SI10</accession>
<gene>
    <name evidence="2" type="ORF">C1645_832497</name>
</gene>
<dbReference type="InterPro" id="IPR027417">
    <property type="entry name" value="P-loop_NTPase"/>
</dbReference>
<dbReference type="EMBL" id="QKYT01000504">
    <property type="protein sequence ID" value="RIA84276.1"/>
    <property type="molecule type" value="Genomic_DNA"/>
</dbReference>
<evidence type="ECO:0000313" key="3">
    <source>
        <dbReference type="Proteomes" id="UP000265703"/>
    </source>
</evidence>
<protein>
    <recommendedName>
        <fullName evidence="1">ATPase domain-containing protein</fullName>
    </recommendedName>
</protein>
<dbReference type="OrthoDB" id="2150628at2759"/>
<dbReference type="PANTHER" id="PTHR37096:SF1">
    <property type="entry name" value="AAA+ ATPASE DOMAIN-CONTAINING PROTEIN"/>
    <property type="match status" value="1"/>
</dbReference>
<dbReference type="AlphaFoldDB" id="A0A397SI10"/>
<comment type="caution">
    <text evidence="2">The sequence shown here is derived from an EMBL/GenBank/DDBJ whole genome shotgun (WGS) entry which is preliminary data.</text>
</comment>
<evidence type="ECO:0000313" key="2">
    <source>
        <dbReference type="EMBL" id="RIA84276.1"/>
    </source>
</evidence>
<sequence length="507" mass="59647">MFILNLTKSFKHLFTSSNYISNTNSWIAHYNTNVKETFFNRKQELIKFTNVFSAVPELHVVLGPSDSGKTTLIYEITSKGNFNPLFIDCCITKPFKSPTTIYNSIFMQFKLFFEEQRTLLKNILSETEIKTKIPYFLDLKFKKKENITFNDVSELLNNITCALPNWTFWNNYNIPPPIFIINKVDFLRQLGDNSNEETILFKLFLNWLVINTKQKKHFHAILTCSDSFFLNRIINQLNIPHVTPYIVGDLSKKEAEEYFEEYVLSKYECKELRNKFDHIRKITGTRMFIIERYVEEYMNSKGNFKDNRFSILRSEDDGVLYGLASIGTLNKFSNPLWNKNDFIKVMKALVKSEDQGSILERDLIKEIGYKKVNSLVDFNFLYRRPTNNFAYDIDPPDEVVLTARNQPSLYAMNFSSISENLLVLLLQNNNLQMNEIQMWEHVLTRGLAPNPELSSDLTIFSKYDFKTLKNTLQQLIPFIRLYNLTSKEFLDGVLPYMKILRNYVWTY</sequence>
<dbReference type="Proteomes" id="UP000265703">
    <property type="component" value="Unassembled WGS sequence"/>
</dbReference>
<name>A0A397SI10_9GLOM</name>
<keyword evidence="3" id="KW-1185">Reference proteome</keyword>
<dbReference type="InterPro" id="IPR051667">
    <property type="entry name" value="Archaeal_ATPase_domain"/>
</dbReference>
<organism evidence="2 3">
    <name type="scientific">Glomus cerebriforme</name>
    <dbReference type="NCBI Taxonomy" id="658196"/>
    <lineage>
        <taxon>Eukaryota</taxon>
        <taxon>Fungi</taxon>
        <taxon>Fungi incertae sedis</taxon>
        <taxon>Mucoromycota</taxon>
        <taxon>Glomeromycotina</taxon>
        <taxon>Glomeromycetes</taxon>
        <taxon>Glomerales</taxon>
        <taxon>Glomeraceae</taxon>
        <taxon>Glomus</taxon>
    </lineage>
</organism>